<comment type="caution">
    <text evidence="14">The sequence shown here is derived from an EMBL/GenBank/DDBJ whole genome shotgun (WGS) entry which is preliminary data.</text>
</comment>
<evidence type="ECO:0000256" key="6">
    <source>
        <dbReference type="ARBA" id="ARBA00023077"/>
    </source>
</evidence>
<dbReference type="InterPro" id="IPR000531">
    <property type="entry name" value="Beta-barrel_TonB"/>
</dbReference>
<evidence type="ECO:0000256" key="10">
    <source>
        <dbReference type="PROSITE-ProRule" id="PRU01360"/>
    </source>
</evidence>
<protein>
    <submittedName>
        <fullName evidence="14">TonB-dependent receptor</fullName>
    </submittedName>
</protein>
<accession>A0ABV7H0F8</accession>
<sequence>MSLNAGASRRLISNTHSDAAPVLRPVAFAVAFAFVAGAAVAQTQPANPDTQQPTQVQRVEITGSSIKRLEGETALPVQIITKADIEKSGATTAAELLTKVSASAAQLTDGASFSDIAGQRGFNGANLRGIGVSSTLVLLNGRRLANFASPGGNSGVDLNAIPAAAIERVDVLKDGASAIYGTDAIGGVINFITRRDYQGGDFSLYRFDTQHGGAAKTIATGSIGFGDIAKDRYNVFATLDYQDSEALRSTQRDWIGSVYDEALGLDVGSSNTFPANVRRLNSAGRPTGSRLNPSAPNCNPPATIYSPGSFVGSSACLYDYMQDTEIYPASKRLSLITRGTFAVTDEHQVFAEYLYSDTKTNYRISPLTITDLNYPAAGRYYPTSLGVTGPLRVNMRLSEAGGRTNDVDANAQRLIVGAKGVLAGWDYDTAINRSENTVTDAYVNGYVRRTDFNNAFATGNINPFGPSDAAGLALLNSTKIRDDARKSKGVTDSFDVKLSRPIFQLAGGEAAIALGAEYRRESLDFTPSALLAAGEIRGDGPATPLSASRKITAGYAELSLPFTKQLEAQVALRGDRYNDVGNTTNPKLGLRYSPTKQFLLRTSYGTGFRAPSLSDLYAPPRLGQTNGIYDDPLGCAAARGTAFAADYCGLQPDKLTGGNKNLKPEESKQFSAGFVFEPARVMTMSVDYWRIEKTNVISAPEGVLFSDPVRFSQFIIRDTAPSPIPGIPSPIVSVDSSLKNFAALKTDGWDLGVDVRLPRSDYGRVSLGFNGTYVNNYKTQEGAGARYITAVGRFANDQVVQRWRHTATVNYDFGDLGLTLQQTYYSNYYDQNLDGAGRVRKIGAYELFDLAGSYQVSKQLKVRAGIKNLLDKNPPRSNQVYYFLASYDPSYTDPRGRSFYASVAYSFR</sequence>
<evidence type="ECO:0000256" key="7">
    <source>
        <dbReference type="ARBA" id="ARBA00023136"/>
    </source>
</evidence>
<dbReference type="InterPro" id="IPR036942">
    <property type="entry name" value="Beta-barrel_TonB_sf"/>
</dbReference>
<feature type="domain" description="TonB-dependent receptor-like beta-barrel" evidence="12">
    <location>
        <begin position="384"/>
        <end position="869"/>
    </location>
</feature>
<dbReference type="Pfam" id="PF07715">
    <property type="entry name" value="Plug"/>
    <property type="match status" value="1"/>
</dbReference>
<dbReference type="Gene3D" id="2.40.170.20">
    <property type="entry name" value="TonB-dependent receptor, beta-barrel domain"/>
    <property type="match status" value="1"/>
</dbReference>
<evidence type="ECO:0000259" key="13">
    <source>
        <dbReference type="Pfam" id="PF07715"/>
    </source>
</evidence>
<evidence type="ECO:0000313" key="15">
    <source>
        <dbReference type="Proteomes" id="UP001595556"/>
    </source>
</evidence>
<keyword evidence="8 14" id="KW-0675">Receptor</keyword>
<dbReference type="CDD" id="cd01347">
    <property type="entry name" value="ligand_gated_channel"/>
    <property type="match status" value="1"/>
</dbReference>
<keyword evidence="5 10" id="KW-0812">Transmembrane</keyword>
<dbReference type="PANTHER" id="PTHR47234:SF2">
    <property type="entry name" value="TONB-DEPENDENT RECEPTOR"/>
    <property type="match status" value="1"/>
</dbReference>
<keyword evidence="6 11" id="KW-0798">TonB box</keyword>
<evidence type="ECO:0000256" key="2">
    <source>
        <dbReference type="ARBA" id="ARBA00009810"/>
    </source>
</evidence>
<proteinExistence type="inferred from homology"/>
<keyword evidence="7 10" id="KW-0472">Membrane</keyword>
<evidence type="ECO:0000259" key="12">
    <source>
        <dbReference type="Pfam" id="PF00593"/>
    </source>
</evidence>
<dbReference type="InterPro" id="IPR039426">
    <property type="entry name" value="TonB-dep_rcpt-like"/>
</dbReference>
<evidence type="ECO:0000256" key="5">
    <source>
        <dbReference type="ARBA" id="ARBA00022692"/>
    </source>
</evidence>
<dbReference type="Gene3D" id="2.170.130.10">
    <property type="entry name" value="TonB-dependent receptor, plug domain"/>
    <property type="match status" value="1"/>
</dbReference>
<dbReference type="EMBL" id="JBHRTI010000003">
    <property type="protein sequence ID" value="MFC3147394.1"/>
    <property type="molecule type" value="Genomic_DNA"/>
</dbReference>
<keyword evidence="3 10" id="KW-0813">Transport</keyword>
<dbReference type="InterPro" id="IPR012910">
    <property type="entry name" value="Plug_dom"/>
</dbReference>
<name>A0ABV7H0F8_9BURK</name>
<dbReference type="Proteomes" id="UP001595556">
    <property type="component" value="Unassembled WGS sequence"/>
</dbReference>
<evidence type="ECO:0000256" key="4">
    <source>
        <dbReference type="ARBA" id="ARBA00022452"/>
    </source>
</evidence>
<keyword evidence="15" id="KW-1185">Reference proteome</keyword>
<evidence type="ECO:0000256" key="9">
    <source>
        <dbReference type="ARBA" id="ARBA00023237"/>
    </source>
</evidence>
<keyword evidence="9 10" id="KW-0998">Cell outer membrane</keyword>
<feature type="domain" description="TonB-dependent receptor plug" evidence="13">
    <location>
        <begin position="72"/>
        <end position="188"/>
    </location>
</feature>
<evidence type="ECO:0000313" key="14">
    <source>
        <dbReference type="EMBL" id="MFC3147394.1"/>
    </source>
</evidence>
<comment type="subcellular location">
    <subcellularLocation>
        <location evidence="1 10">Cell outer membrane</location>
        <topology evidence="1 10">Multi-pass membrane protein</topology>
    </subcellularLocation>
</comment>
<evidence type="ECO:0000256" key="11">
    <source>
        <dbReference type="RuleBase" id="RU003357"/>
    </source>
</evidence>
<evidence type="ECO:0000256" key="8">
    <source>
        <dbReference type="ARBA" id="ARBA00023170"/>
    </source>
</evidence>
<organism evidence="14 15">
    <name type="scientific">Piscinibacterium candidicorallinum</name>
    <dbReference type="NCBI Taxonomy" id="1793872"/>
    <lineage>
        <taxon>Bacteria</taxon>
        <taxon>Pseudomonadati</taxon>
        <taxon>Pseudomonadota</taxon>
        <taxon>Betaproteobacteria</taxon>
        <taxon>Burkholderiales</taxon>
        <taxon>Piscinibacterium</taxon>
    </lineage>
</organism>
<evidence type="ECO:0000256" key="3">
    <source>
        <dbReference type="ARBA" id="ARBA00022448"/>
    </source>
</evidence>
<dbReference type="SUPFAM" id="SSF56935">
    <property type="entry name" value="Porins"/>
    <property type="match status" value="1"/>
</dbReference>
<dbReference type="Pfam" id="PF00593">
    <property type="entry name" value="TonB_dep_Rec_b-barrel"/>
    <property type="match status" value="1"/>
</dbReference>
<keyword evidence="4 10" id="KW-1134">Transmembrane beta strand</keyword>
<dbReference type="RefSeq" id="WP_377302367.1">
    <property type="nucleotide sequence ID" value="NZ_CP180191.1"/>
</dbReference>
<dbReference type="InterPro" id="IPR037066">
    <property type="entry name" value="Plug_dom_sf"/>
</dbReference>
<gene>
    <name evidence="14" type="ORF">ACFOEN_07050</name>
</gene>
<dbReference type="PROSITE" id="PS52016">
    <property type="entry name" value="TONB_DEPENDENT_REC_3"/>
    <property type="match status" value="1"/>
</dbReference>
<dbReference type="PANTHER" id="PTHR47234">
    <property type="match status" value="1"/>
</dbReference>
<evidence type="ECO:0000256" key="1">
    <source>
        <dbReference type="ARBA" id="ARBA00004571"/>
    </source>
</evidence>
<reference evidence="15" key="1">
    <citation type="journal article" date="2019" name="Int. J. Syst. Evol. Microbiol.">
        <title>The Global Catalogue of Microorganisms (GCM) 10K type strain sequencing project: providing services to taxonomists for standard genome sequencing and annotation.</title>
        <authorList>
            <consortium name="The Broad Institute Genomics Platform"/>
            <consortium name="The Broad Institute Genome Sequencing Center for Infectious Disease"/>
            <person name="Wu L."/>
            <person name="Ma J."/>
        </authorList>
    </citation>
    <scope>NUCLEOTIDE SEQUENCE [LARGE SCALE GENOMIC DNA]</scope>
    <source>
        <strain evidence="15">KCTC 52168</strain>
    </source>
</reference>
<comment type="similarity">
    <text evidence="2 10 11">Belongs to the TonB-dependent receptor family.</text>
</comment>